<evidence type="ECO:0000313" key="3">
    <source>
        <dbReference type="Proteomes" id="UP001334248"/>
    </source>
</evidence>
<dbReference type="EMBL" id="JAVHJV010000007">
    <property type="protein sequence ID" value="KAK5940938.1"/>
    <property type="molecule type" value="Genomic_DNA"/>
</dbReference>
<feature type="compositionally biased region" description="Basic residues" evidence="1">
    <location>
        <begin position="1"/>
        <end position="15"/>
    </location>
</feature>
<evidence type="ECO:0000256" key="1">
    <source>
        <dbReference type="SAM" id="MobiDB-lite"/>
    </source>
</evidence>
<dbReference type="GeneID" id="89999664"/>
<sequence>MARAKGRQTVKRKHAATINGPEDNEQPARAPVVTTNKDNQETQTFLNIFFHYIEHAKGLNQPANNQALLIRDFQAQLPRARTPRSILAFQQYCAKRFIEKMVISTNGTIKLKQPRLQLKYFLVDEHGLIKEEVGILSLRDMLSDDFVPDIHLRVTCQQLDAAMPFVSISYKLVGSKGARYTMEPPKPLLTSMETVDLTADGFTRDVQSYIIHDIERTTPFTIKFEASVLNLTFFWSDEKKEKKEEFTLKDELKKLVQADGDHGRIPRKQHMIVEARLQKSVKVGDEEL</sequence>
<name>A0ABR0RL18_9EURO</name>
<protein>
    <submittedName>
        <fullName evidence="2">Uncharacterized protein</fullName>
    </submittedName>
</protein>
<gene>
    <name evidence="2" type="ORF">PMZ80_006215</name>
</gene>
<proteinExistence type="predicted"/>
<organism evidence="2 3">
    <name type="scientific">Knufia obscura</name>
    <dbReference type="NCBI Taxonomy" id="1635080"/>
    <lineage>
        <taxon>Eukaryota</taxon>
        <taxon>Fungi</taxon>
        <taxon>Dikarya</taxon>
        <taxon>Ascomycota</taxon>
        <taxon>Pezizomycotina</taxon>
        <taxon>Eurotiomycetes</taxon>
        <taxon>Chaetothyriomycetidae</taxon>
        <taxon>Chaetothyriales</taxon>
        <taxon>Trichomeriaceae</taxon>
        <taxon>Knufia</taxon>
    </lineage>
</organism>
<keyword evidence="3" id="KW-1185">Reference proteome</keyword>
<feature type="region of interest" description="Disordered" evidence="1">
    <location>
        <begin position="1"/>
        <end position="30"/>
    </location>
</feature>
<accession>A0ABR0RL18</accession>
<dbReference type="Proteomes" id="UP001334248">
    <property type="component" value="Unassembled WGS sequence"/>
</dbReference>
<reference evidence="2 3" key="1">
    <citation type="journal article" date="2023" name="Res Sq">
        <title>Genomic and morphological characterization of Knufia obscura isolated from the Mars 2020 spacecraft assembly facility.</title>
        <authorList>
            <person name="Chander A.M."/>
            <person name="Teixeira M.M."/>
            <person name="Singh N.K."/>
            <person name="Williams M.P."/>
            <person name="Parker C.W."/>
            <person name="Leo P."/>
            <person name="Stajich J.E."/>
            <person name="Torok T."/>
            <person name="Tighe S."/>
            <person name="Mason C.E."/>
            <person name="Venkateswaran K."/>
        </authorList>
    </citation>
    <scope>NUCLEOTIDE SEQUENCE [LARGE SCALE GENOMIC DNA]</scope>
    <source>
        <strain evidence="2 3">CCFEE 5817</strain>
    </source>
</reference>
<comment type="caution">
    <text evidence="2">The sequence shown here is derived from an EMBL/GenBank/DDBJ whole genome shotgun (WGS) entry which is preliminary data.</text>
</comment>
<dbReference type="RefSeq" id="XP_064729028.1">
    <property type="nucleotide sequence ID" value="XM_064874628.1"/>
</dbReference>
<evidence type="ECO:0000313" key="2">
    <source>
        <dbReference type="EMBL" id="KAK5940938.1"/>
    </source>
</evidence>